<dbReference type="Proteomes" id="UP000595437">
    <property type="component" value="Chromosome 2"/>
</dbReference>
<dbReference type="AlphaFoldDB" id="A0A7T8QWW7"/>
<protein>
    <submittedName>
        <fullName evidence="1">CCAAT/enhancer-binding protein gamma</fullName>
    </submittedName>
</protein>
<evidence type="ECO:0000313" key="2">
    <source>
        <dbReference type="Proteomes" id="UP000595437"/>
    </source>
</evidence>
<gene>
    <name evidence="1" type="ORF">FKW44_003388</name>
</gene>
<keyword evidence="2" id="KW-1185">Reference proteome</keyword>
<reference evidence="2" key="1">
    <citation type="submission" date="2021-01" db="EMBL/GenBank/DDBJ databases">
        <title>Caligus Genome Assembly.</title>
        <authorList>
            <person name="Gallardo-Escarate C."/>
        </authorList>
    </citation>
    <scope>NUCLEOTIDE SEQUENCE [LARGE SCALE GENOMIC DNA]</scope>
</reference>
<evidence type="ECO:0000313" key="1">
    <source>
        <dbReference type="EMBL" id="QQP58159.1"/>
    </source>
</evidence>
<dbReference type="EMBL" id="CP045891">
    <property type="protein sequence ID" value="QQP58159.1"/>
    <property type="molecule type" value="Genomic_DNA"/>
</dbReference>
<organism evidence="1 2">
    <name type="scientific">Caligus rogercresseyi</name>
    <name type="common">Sea louse</name>
    <dbReference type="NCBI Taxonomy" id="217165"/>
    <lineage>
        <taxon>Eukaryota</taxon>
        <taxon>Metazoa</taxon>
        <taxon>Ecdysozoa</taxon>
        <taxon>Arthropoda</taxon>
        <taxon>Crustacea</taxon>
        <taxon>Multicrustacea</taxon>
        <taxon>Hexanauplia</taxon>
        <taxon>Copepoda</taxon>
        <taxon>Siphonostomatoida</taxon>
        <taxon>Caligidae</taxon>
        <taxon>Caligus</taxon>
    </lineage>
</organism>
<name>A0A7T8QWW7_CALRO</name>
<sequence>MRLAGFLTGLFPRAFDGLVVPGSLSEVIRGGLFVGAAVALAVFARTHGHLNLTQKSD</sequence>
<proteinExistence type="predicted"/>
<accession>A0A7T8QWW7</accession>